<protein>
    <submittedName>
        <fullName evidence="1">Uncharacterized protein</fullName>
    </submittedName>
</protein>
<dbReference type="Pfam" id="PF21737">
    <property type="entry name" value="DUF6865"/>
    <property type="match status" value="2"/>
</dbReference>
<evidence type="ECO:0000313" key="1">
    <source>
        <dbReference type="EMBL" id="KAF8412819.1"/>
    </source>
</evidence>
<dbReference type="OrthoDB" id="632588at2759"/>
<proteinExistence type="predicted"/>
<organism evidence="1 2">
    <name type="scientific">Tetracentron sinense</name>
    <name type="common">Spur-leaf</name>
    <dbReference type="NCBI Taxonomy" id="13715"/>
    <lineage>
        <taxon>Eukaryota</taxon>
        <taxon>Viridiplantae</taxon>
        <taxon>Streptophyta</taxon>
        <taxon>Embryophyta</taxon>
        <taxon>Tracheophyta</taxon>
        <taxon>Spermatophyta</taxon>
        <taxon>Magnoliopsida</taxon>
        <taxon>Trochodendrales</taxon>
        <taxon>Trochodendraceae</taxon>
        <taxon>Tetracentron</taxon>
    </lineage>
</organism>
<dbReference type="Proteomes" id="UP000655225">
    <property type="component" value="Unassembled WGS sequence"/>
</dbReference>
<reference evidence="1 2" key="1">
    <citation type="submission" date="2020-04" db="EMBL/GenBank/DDBJ databases">
        <title>Plant Genome Project.</title>
        <authorList>
            <person name="Zhang R.-G."/>
        </authorList>
    </citation>
    <scope>NUCLEOTIDE SEQUENCE [LARGE SCALE GENOMIC DNA]</scope>
    <source>
        <strain evidence="1">YNK0</strain>
        <tissue evidence="1">Leaf</tissue>
    </source>
</reference>
<dbReference type="AlphaFoldDB" id="A0A835DU64"/>
<gene>
    <name evidence="1" type="ORF">HHK36_000790</name>
</gene>
<comment type="caution">
    <text evidence="1">The sequence shown here is derived from an EMBL/GenBank/DDBJ whole genome shotgun (WGS) entry which is preliminary data.</text>
</comment>
<dbReference type="OMA" id="REHCHLM"/>
<name>A0A835DU64_TETSI</name>
<evidence type="ECO:0000313" key="2">
    <source>
        <dbReference type="Proteomes" id="UP000655225"/>
    </source>
</evidence>
<dbReference type="PANTHER" id="PTHR35282">
    <property type="entry name" value="F5D14.24 PROTEIN"/>
    <property type="match status" value="1"/>
</dbReference>
<dbReference type="EMBL" id="JABCRI010000001">
    <property type="protein sequence ID" value="KAF8412819.1"/>
    <property type="molecule type" value="Genomic_DNA"/>
</dbReference>
<dbReference type="PANTHER" id="PTHR35282:SF2">
    <property type="entry name" value="F5D14.24 PROTEIN"/>
    <property type="match status" value="1"/>
</dbReference>
<dbReference type="InterPro" id="IPR049198">
    <property type="entry name" value="DUF6865"/>
</dbReference>
<sequence length="148" mass="16145">MGHIVTLAERYPEIWGLIFSVLELDLLQQGEAKLGVIAANKGREHCHLMDTKAPGKEVTQQLARESLIAISQSLPDNSKLSSKNLSSVDVVEVIDSDGAEKYRPKLVDVVEVIDSDGAEKYRSKLISISYSESPDIKTLPVTLGNLNG</sequence>
<keyword evidence="2" id="KW-1185">Reference proteome</keyword>
<accession>A0A835DU64</accession>